<evidence type="ECO:0000259" key="1">
    <source>
        <dbReference type="Pfam" id="PF21788"/>
    </source>
</evidence>
<evidence type="ECO:0000313" key="3">
    <source>
        <dbReference type="Proteomes" id="UP001321473"/>
    </source>
</evidence>
<reference evidence="2 3" key="1">
    <citation type="journal article" date="2023" name="Arcadia Sci">
        <title>De novo assembly of a long-read Amblyomma americanum tick genome.</title>
        <authorList>
            <person name="Chou S."/>
            <person name="Poskanzer K.E."/>
            <person name="Rollins M."/>
            <person name="Thuy-Boun P.S."/>
        </authorList>
    </citation>
    <scope>NUCLEOTIDE SEQUENCE [LARGE SCALE GENOMIC DNA]</scope>
    <source>
        <strain evidence="2">F_SG_1</strain>
        <tissue evidence="2">Salivary glands</tissue>
    </source>
</reference>
<sequence length="289" mass="32734">MKPTSSLRKLHGINGNIGKLQTCFQHPCDPGKTIHTLLDPPHIFKCIRKNLQKVGKFLVPKGEKVCHYHYSALLHYEEEQAGLRAVPKLTRAHISPNAFEKMSVKLTVELFSESTAAAMEFYSKKEKCKQLHESAATSNFARRMNKLFDCLNSRRPENVRYDEADHIATLKENIAYVDDWNICIQTLPVPRQVSFLTKPTCAALRITLHSPVALTESLLKSGFCYVLSGKFGQDPLEIDTLTVLLDDIHMEPDDCAKHYPALDDRLFTKDCILDYLAGYVVKKFSSMSC</sequence>
<name>A0AAQ4DXI0_AMBAM</name>
<comment type="caution">
    <text evidence="2">The sequence shown here is derived from an EMBL/GenBank/DDBJ whole genome shotgun (WGS) entry which is preliminary data.</text>
</comment>
<gene>
    <name evidence="2" type="ORF">V5799_006046</name>
</gene>
<protein>
    <recommendedName>
        <fullName evidence="1">Transposable element P transposase-like GTP-binding insertion domain-containing protein</fullName>
    </recommendedName>
</protein>
<dbReference type="InterPro" id="IPR048366">
    <property type="entry name" value="TNP-like_GBD"/>
</dbReference>
<evidence type="ECO:0000313" key="2">
    <source>
        <dbReference type="EMBL" id="KAK8767170.1"/>
    </source>
</evidence>
<proteinExistence type="predicted"/>
<feature type="domain" description="Transposable element P transposase-like GTP-binding insertion" evidence="1">
    <location>
        <begin position="42"/>
        <end position="159"/>
    </location>
</feature>
<organism evidence="2 3">
    <name type="scientific">Amblyomma americanum</name>
    <name type="common">Lone star tick</name>
    <dbReference type="NCBI Taxonomy" id="6943"/>
    <lineage>
        <taxon>Eukaryota</taxon>
        <taxon>Metazoa</taxon>
        <taxon>Ecdysozoa</taxon>
        <taxon>Arthropoda</taxon>
        <taxon>Chelicerata</taxon>
        <taxon>Arachnida</taxon>
        <taxon>Acari</taxon>
        <taxon>Parasitiformes</taxon>
        <taxon>Ixodida</taxon>
        <taxon>Ixodoidea</taxon>
        <taxon>Ixodidae</taxon>
        <taxon>Amblyomminae</taxon>
        <taxon>Amblyomma</taxon>
    </lineage>
</organism>
<dbReference type="EMBL" id="JARKHS020025684">
    <property type="protein sequence ID" value="KAK8767170.1"/>
    <property type="molecule type" value="Genomic_DNA"/>
</dbReference>
<dbReference type="AlphaFoldDB" id="A0AAQ4DXI0"/>
<keyword evidence="3" id="KW-1185">Reference proteome</keyword>
<accession>A0AAQ4DXI0</accession>
<dbReference type="Proteomes" id="UP001321473">
    <property type="component" value="Unassembled WGS sequence"/>
</dbReference>
<dbReference type="Pfam" id="PF21788">
    <property type="entry name" value="TNP-like_GBD"/>
    <property type="match status" value="1"/>
</dbReference>